<dbReference type="GO" id="GO:0009873">
    <property type="term" value="P:ethylene-activated signaling pathway"/>
    <property type="evidence" value="ECO:0007669"/>
    <property type="project" value="InterPro"/>
</dbReference>
<keyword evidence="2" id="KW-0805">Transcription regulation</keyword>
<dbReference type="Gene3D" id="3.30.730.10">
    <property type="entry name" value="AP2/ERF domain"/>
    <property type="match status" value="1"/>
</dbReference>
<dbReference type="SUPFAM" id="SSF54171">
    <property type="entry name" value="DNA-binding domain"/>
    <property type="match status" value="1"/>
</dbReference>
<dbReference type="CDD" id="cd00018">
    <property type="entry name" value="AP2"/>
    <property type="match status" value="1"/>
</dbReference>
<organism evidence="9 10">
    <name type="scientific">Acer yangbiense</name>
    <dbReference type="NCBI Taxonomy" id="1000413"/>
    <lineage>
        <taxon>Eukaryota</taxon>
        <taxon>Viridiplantae</taxon>
        <taxon>Streptophyta</taxon>
        <taxon>Embryophyta</taxon>
        <taxon>Tracheophyta</taxon>
        <taxon>Spermatophyta</taxon>
        <taxon>Magnoliopsida</taxon>
        <taxon>eudicotyledons</taxon>
        <taxon>Gunneridae</taxon>
        <taxon>Pentapetalae</taxon>
        <taxon>rosids</taxon>
        <taxon>malvids</taxon>
        <taxon>Sapindales</taxon>
        <taxon>Sapindaceae</taxon>
        <taxon>Hippocastanoideae</taxon>
        <taxon>Acereae</taxon>
        <taxon>Acer</taxon>
    </lineage>
</organism>
<evidence type="ECO:0000256" key="7">
    <source>
        <dbReference type="SAM" id="MobiDB-lite"/>
    </source>
</evidence>
<dbReference type="PROSITE" id="PS51032">
    <property type="entry name" value="AP2_ERF"/>
    <property type="match status" value="1"/>
</dbReference>
<evidence type="ECO:0000256" key="5">
    <source>
        <dbReference type="ARBA" id="ARBA00023242"/>
    </source>
</evidence>
<dbReference type="Proteomes" id="UP000323000">
    <property type="component" value="Chromosome 1"/>
</dbReference>
<keyword evidence="5" id="KW-0539">Nucleus</keyword>
<evidence type="ECO:0000256" key="2">
    <source>
        <dbReference type="ARBA" id="ARBA00023015"/>
    </source>
</evidence>
<evidence type="ECO:0000256" key="4">
    <source>
        <dbReference type="ARBA" id="ARBA00023163"/>
    </source>
</evidence>
<dbReference type="GO" id="GO:0005634">
    <property type="term" value="C:nucleus"/>
    <property type="evidence" value="ECO:0007669"/>
    <property type="project" value="UniProtKB-SubCell"/>
</dbReference>
<evidence type="ECO:0000313" key="9">
    <source>
        <dbReference type="EMBL" id="TXG71670.1"/>
    </source>
</evidence>
<comment type="similarity">
    <text evidence="6">Belongs to the AP2/ERF transcription factor family. ERF subfamily.</text>
</comment>
<keyword evidence="3" id="KW-0238">DNA-binding</keyword>
<evidence type="ECO:0000259" key="8">
    <source>
        <dbReference type="PROSITE" id="PS51032"/>
    </source>
</evidence>
<accession>A0A5C7IQS1</accession>
<proteinExistence type="inferred from homology"/>
<dbReference type="InterPro" id="IPR044808">
    <property type="entry name" value="ERF_plant"/>
</dbReference>
<reference evidence="10" key="1">
    <citation type="journal article" date="2019" name="Gigascience">
        <title>De novo genome assembly of the endangered Acer yangbiense, a plant species with extremely small populations endemic to Yunnan Province, China.</title>
        <authorList>
            <person name="Yang J."/>
            <person name="Wariss H.M."/>
            <person name="Tao L."/>
            <person name="Zhang R."/>
            <person name="Yun Q."/>
            <person name="Hollingsworth P."/>
            <person name="Dao Z."/>
            <person name="Luo G."/>
            <person name="Guo H."/>
            <person name="Ma Y."/>
            <person name="Sun W."/>
        </authorList>
    </citation>
    <scope>NUCLEOTIDE SEQUENCE [LARGE SCALE GENOMIC DNA]</scope>
    <source>
        <strain evidence="10">cv. Malutang</strain>
    </source>
</reference>
<evidence type="ECO:0000313" key="10">
    <source>
        <dbReference type="Proteomes" id="UP000323000"/>
    </source>
</evidence>
<dbReference type="PANTHER" id="PTHR31190">
    <property type="entry name" value="DNA-BINDING DOMAIN"/>
    <property type="match status" value="1"/>
</dbReference>
<keyword evidence="10" id="KW-1185">Reference proteome</keyword>
<dbReference type="Pfam" id="PF00847">
    <property type="entry name" value="AP2"/>
    <property type="match status" value="1"/>
</dbReference>
<dbReference type="FunFam" id="3.30.730.10:FF:000001">
    <property type="entry name" value="Ethylene-responsive transcription factor 2"/>
    <property type="match status" value="1"/>
</dbReference>
<feature type="region of interest" description="Disordered" evidence="7">
    <location>
        <begin position="180"/>
        <end position="199"/>
    </location>
</feature>
<dbReference type="InterPro" id="IPR016177">
    <property type="entry name" value="DNA-bd_dom_sf"/>
</dbReference>
<comment type="subcellular location">
    <subcellularLocation>
        <location evidence="1">Nucleus</location>
    </subcellularLocation>
</comment>
<evidence type="ECO:0000256" key="6">
    <source>
        <dbReference type="ARBA" id="ARBA00024343"/>
    </source>
</evidence>
<feature type="domain" description="AP2/ERF" evidence="8">
    <location>
        <begin position="127"/>
        <end position="184"/>
    </location>
</feature>
<dbReference type="AlphaFoldDB" id="A0A5C7IQS1"/>
<evidence type="ECO:0000256" key="3">
    <source>
        <dbReference type="ARBA" id="ARBA00023125"/>
    </source>
</evidence>
<dbReference type="PRINTS" id="PR00367">
    <property type="entry name" value="ETHRSPELEMNT"/>
</dbReference>
<dbReference type="InterPro" id="IPR001471">
    <property type="entry name" value="AP2/ERF_dom"/>
</dbReference>
<dbReference type="InterPro" id="IPR036955">
    <property type="entry name" value="AP2/ERF_dom_sf"/>
</dbReference>
<dbReference type="GO" id="GO:0003700">
    <property type="term" value="F:DNA-binding transcription factor activity"/>
    <property type="evidence" value="ECO:0007669"/>
    <property type="project" value="InterPro"/>
</dbReference>
<evidence type="ECO:0000256" key="1">
    <source>
        <dbReference type="ARBA" id="ARBA00004123"/>
    </source>
</evidence>
<gene>
    <name evidence="9" type="ORF">EZV62_000249</name>
</gene>
<comment type="caution">
    <text evidence="9">The sequence shown here is derived from an EMBL/GenBank/DDBJ whole genome shotgun (WGS) entry which is preliminary data.</text>
</comment>
<dbReference type="SMART" id="SM00380">
    <property type="entry name" value="AP2"/>
    <property type="match status" value="1"/>
</dbReference>
<dbReference type="PANTHER" id="PTHR31190:SF142">
    <property type="entry name" value="ETHYLENE-RESPONSIVE TRANSCRIPTION FACTOR RAP2-3"/>
    <property type="match status" value="1"/>
</dbReference>
<keyword evidence="4" id="KW-0804">Transcription</keyword>
<feature type="region of interest" description="Disordered" evidence="7">
    <location>
        <begin position="78"/>
        <end position="116"/>
    </location>
</feature>
<dbReference type="EMBL" id="VAHF01000001">
    <property type="protein sequence ID" value="TXG71670.1"/>
    <property type="molecule type" value="Genomic_DNA"/>
</dbReference>
<protein>
    <recommendedName>
        <fullName evidence="8">AP2/ERF domain-containing protein</fullName>
    </recommendedName>
</protein>
<sequence>MPRFPPDHSSLLLLSPSLKFLVKKKKQNKNENMCGGAIITDFVELRRGRKLTAEDLWLELDTISDLLGLDYSTGKNQSKQQTDLQIPHQKTNKVDKVSKEEDKKTDEKVSQLGVKLKKKTERTRKNVYRGIRQRPWGKWAAEIRDPHKGVRVWLGTFNTAVEAARAYDGAAMRIRGDKAKLNFPQPTTPPPTADRPPAKRRCFSHDETTALPPPPPPYVGFEYQDEFYHPNIEAENKEELELKEQILNLESFLELEPTTATDAVTGSGGECDPMDLWMLDDVVSQALDHHHQQRQLPENNSYQFIY</sequence>
<dbReference type="OrthoDB" id="1932767at2759"/>
<name>A0A5C7IQS1_9ROSI</name>
<feature type="compositionally biased region" description="Basic and acidic residues" evidence="7">
    <location>
        <begin position="92"/>
        <end position="109"/>
    </location>
</feature>
<dbReference type="GO" id="GO:0003677">
    <property type="term" value="F:DNA binding"/>
    <property type="evidence" value="ECO:0007669"/>
    <property type="project" value="UniProtKB-KW"/>
</dbReference>